<dbReference type="InterPro" id="IPR044930">
    <property type="entry name" value="Homing_endonuclease_His-Me"/>
</dbReference>
<dbReference type="SUPFAM" id="SSF54060">
    <property type="entry name" value="His-Me finger endonucleases"/>
    <property type="match status" value="1"/>
</dbReference>
<name>A0A3G5AB24_9VIRU</name>
<accession>A0A3G5AB24</accession>
<protein>
    <submittedName>
        <fullName evidence="1">Uncharacterized protein</fullName>
    </submittedName>
</protein>
<organism evidence="1">
    <name type="scientific">Hyperionvirus sp</name>
    <dbReference type="NCBI Taxonomy" id="2487770"/>
    <lineage>
        <taxon>Viruses</taxon>
        <taxon>Varidnaviria</taxon>
        <taxon>Bamfordvirae</taxon>
        <taxon>Nucleocytoviricota</taxon>
        <taxon>Megaviricetes</taxon>
        <taxon>Imitervirales</taxon>
        <taxon>Mimiviridae</taxon>
        <taxon>Klosneuvirinae</taxon>
    </lineage>
</organism>
<feature type="non-terminal residue" evidence="1">
    <location>
        <position position="1"/>
    </location>
</feature>
<reference evidence="1" key="1">
    <citation type="submission" date="2018-10" db="EMBL/GenBank/DDBJ databases">
        <title>Hidden diversity of soil giant viruses.</title>
        <authorList>
            <person name="Schulz F."/>
            <person name="Alteio L."/>
            <person name="Goudeau D."/>
            <person name="Ryan E.M."/>
            <person name="Malmstrom R.R."/>
            <person name="Blanchard J."/>
            <person name="Woyke T."/>
        </authorList>
    </citation>
    <scope>NUCLEOTIDE SEQUENCE</scope>
    <source>
        <strain evidence="1">HYV1</strain>
    </source>
</reference>
<dbReference type="EMBL" id="MK072394">
    <property type="protein sequence ID" value="AYV83804.1"/>
    <property type="molecule type" value="Genomic_DNA"/>
</dbReference>
<dbReference type="GO" id="GO:0004519">
    <property type="term" value="F:endonuclease activity"/>
    <property type="evidence" value="ECO:0007669"/>
    <property type="project" value="InterPro"/>
</dbReference>
<gene>
    <name evidence="1" type="ORF">Hyperionvirus12_1</name>
</gene>
<evidence type="ECO:0000313" key="1">
    <source>
        <dbReference type="EMBL" id="AYV83804.1"/>
    </source>
</evidence>
<proteinExistence type="predicted"/>
<dbReference type="InterPro" id="IPR044925">
    <property type="entry name" value="His-Me_finger_sf"/>
</dbReference>
<sequence length="235" mass="27041">CIEAIDDGRTWSHLTGLNKKTSKKQIKRTLDQQFIDDYYEEMKDKVIDNIKIEDDHWLWELRINPGGYGETKFLGIGMLAHRLSFMAFNQKFIPTDLLMRHMCNRKDCVNPDHLATGDAKQNSADRIISGTALFGEKCPSAKITASTAKMIFISQILGLQTKIRSELFNASCGIVSYIDHLKSWTEETKKINLKTCIKELRDYINKDSKWIEATKDIDLSKLSTDKLIERFSNKK</sequence>
<dbReference type="Gene3D" id="3.90.75.10">
    <property type="entry name" value="Homing Intron 3 (I-ppo) Encoded Endonuclease, Chain A"/>
    <property type="match status" value="1"/>
</dbReference>